<evidence type="ECO:0000313" key="2">
    <source>
        <dbReference type="Proteomes" id="UP000474718"/>
    </source>
</evidence>
<evidence type="ECO:0000313" key="1">
    <source>
        <dbReference type="EMBL" id="MZL69302.1"/>
    </source>
</evidence>
<name>A0ABW9WU86_9FIRM</name>
<keyword evidence="1" id="KW-0167">Capsid protein</keyword>
<dbReference type="InterPro" id="IPR012851">
    <property type="entry name" value="Spore_coat_CotF-like"/>
</dbReference>
<dbReference type="EMBL" id="WWVX01000003">
    <property type="protein sequence ID" value="MZL69302.1"/>
    <property type="molecule type" value="Genomic_DNA"/>
</dbReference>
<sequence length="110" mass="12715">MGKGERKMNNMMDDKSILTDMLSSQKQITGIYNTFADECATKQMKGVMMDILTEEHQIQMEVFEEMQKRGWYQTPAAQADKVNQAKQKFTKENAQCNAECEHEIKIDTAR</sequence>
<gene>
    <name evidence="1" type="ORF">GT747_05900</name>
</gene>
<keyword evidence="2" id="KW-1185">Reference proteome</keyword>
<keyword evidence="1" id="KW-0946">Virion</keyword>
<accession>A0ABW9WU86</accession>
<dbReference type="Proteomes" id="UP000474718">
    <property type="component" value="Unassembled WGS sequence"/>
</dbReference>
<reference evidence="1 2" key="1">
    <citation type="journal article" date="2019" name="Nat. Med.">
        <title>A library of human gut bacterial isolates paired with longitudinal multiomics data enables mechanistic microbiome research.</title>
        <authorList>
            <person name="Poyet M."/>
            <person name="Groussin M."/>
            <person name="Gibbons S.M."/>
            <person name="Avila-Pacheco J."/>
            <person name="Jiang X."/>
            <person name="Kearney S.M."/>
            <person name="Perrotta A.R."/>
            <person name="Berdy B."/>
            <person name="Zhao S."/>
            <person name="Lieberman T.D."/>
            <person name="Swanson P.K."/>
            <person name="Smith M."/>
            <person name="Roesemann S."/>
            <person name="Alexander J.E."/>
            <person name="Rich S.A."/>
            <person name="Livny J."/>
            <person name="Vlamakis H."/>
            <person name="Clish C."/>
            <person name="Bullock K."/>
            <person name="Deik A."/>
            <person name="Scott J."/>
            <person name="Pierce K.A."/>
            <person name="Xavier R.J."/>
            <person name="Alm E.J."/>
        </authorList>
    </citation>
    <scope>NUCLEOTIDE SEQUENCE [LARGE SCALE GENOMIC DNA]</scope>
    <source>
        <strain evidence="1 2">BIOML-A2</strain>
    </source>
</reference>
<comment type="caution">
    <text evidence="1">The sequence shown here is derived from an EMBL/GenBank/DDBJ whole genome shotgun (WGS) entry which is preliminary data.</text>
</comment>
<dbReference type="Pfam" id="PF07875">
    <property type="entry name" value="Coat_F"/>
    <property type="match status" value="1"/>
</dbReference>
<protein>
    <submittedName>
        <fullName evidence="1">Spore coat protein</fullName>
    </submittedName>
</protein>
<organism evidence="1 2">
    <name type="scientific">Bittarella massiliensis</name>
    <name type="common">ex Durand et al. 2017</name>
    <dbReference type="NCBI Taxonomy" id="1720313"/>
    <lineage>
        <taxon>Bacteria</taxon>
        <taxon>Bacillati</taxon>
        <taxon>Bacillota</taxon>
        <taxon>Clostridia</taxon>
        <taxon>Eubacteriales</taxon>
        <taxon>Oscillospiraceae</taxon>
        <taxon>Bittarella (ex Durand et al. 2017)</taxon>
    </lineage>
</organism>
<proteinExistence type="predicted"/>